<comment type="caution">
    <text evidence="2">The sequence shown here is derived from an EMBL/GenBank/DDBJ whole genome shotgun (WGS) entry which is preliminary data.</text>
</comment>
<dbReference type="GO" id="GO:0008757">
    <property type="term" value="F:S-adenosylmethionine-dependent methyltransferase activity"/>
    <property type="evidence" value="ECO:0007669"/>
    <property type="project" value="InterPro"/>
</dbReference>
<reference evidence="2" key="1">
    <citation type="journal article" date="2014" name="Front. Microbiol.">
        <title>High frequency of phylogenetically diverse reductive dehalogenase-homologous genes in deep subseafloor sedimentary metagenomes.</title>
        <authorList>
            <person name="Kawai M."/>
            <person name="Futagami T."/>
            <person name="Toyoda A."/>
            <person name="Takaki Y."/>
            <person name="Nishi S."/>
            <person name="Hori S."/>
            <person name="Arai W."/>
            <person name="Tsubouchi T."/>
            <person name="Morono Y."/>
            <person name="Uchiyama I."/>
            <person name="Ito T."/>
            <person name="Fujiyama A."/>
            <person name="Inagaki F."/>
            <person name="Takami H."/>
        </authorList>
    </citation>
    <scope>NUCLEOTIDE SEQUENCE</scope>
    <source>
        <strain evidence="2">Expedition CK06-06</strain>
    </source>
</reference>
<name>X0S4N8_9ZZZZ</name>
<dbReference type="AlphaFoldDB" id="X0S4N8"/>
<dbReference type="InterPro" id="IPR013216">
    <property type="entry name" value="Methyltransf_11"/>
</dbReference>
<protein>
    <recommendedName>
        <fullName evidence="1">Methyltransferase type 11 domain-containing protein</fullName>
    </recommendedName>
</protein>
<dbReference type="CDD" id="cd02440">
    <property type="entry name" value="AdoMet_MTases"/>
    <property type="match status" value="1"/>
</dbReference>
<proteinExistence type="predicted"/>
<sequence>MAKKTKKDIKACNASRELGLEAGSICGKYFLKLEHLHYGYWTGDIEIDIANLHIAQDEYAKFVISHIPDGVKTILDVGCGTGQIAKKLLDMGYQVDCVSPCPFLKKQASELLGNKGHVFECFYENLQTVNRYDMVLFCESFQYIDMEQALSKTNKFLKSGGYLLICDIFRKGTLDKTFMGGGHSLTRFYNLIAKSSFRLIENVDITEQTAPNIDLLNDVLENVAGPVVNAGIRFFESRNPITLKLLRWKYRKKINKAHKKYLEGRKTGENFKKYKSYQFFLYKKDA</sequence>
<evidence type="ECO:0000259" key="1">
    <source>
        <dbReference type="Pfam" id="PF08241"/>
    </source>
</evidence>
<accession>X0S4N8</accession>
<evidence type="ECO:0000313" key="2">
    <source>
        <dbReference type="EMBL" id="GAF75949.1"/>
    </source>
</evidence>
<dbReference type="EMBL" id="BARS01002994">
    <property type="protein sequence ID" value="GAF75949.1"/>
    <property type="molecule type" value="Genomic_DNA"/>
</dbReference>
<feature type="domain" description="Methyltransferase type 11" evidence="1">
    <location>
        <begin position="75"/>
        <end position="165"/>
    </location>
</feature>
<dbReference type="Pfam" id="PF08241">
    <property type="entry name" value="Methyltransf_11"/>
    <property type="match status" value="1"/>
</dbReference>
<dbReference type="InterPro" id="IPR029063">
    <property type="entry name" value="SAM-dependent_MTases_sf"/>
</dbReference>
<dbReference type="SUPFAM" id="SSF53335">
    <property type="entry name" value="S-adenosyl-L-methionine-dependent methyltransferases"/>
    <property type="match status" value="1"/>
</dbReference>
<gene>
    <name evidence="2" type="ORF">S01H1_05759</name>
</gene>
<organism evidence="2">
    <name type="scientific">marine sediment metagenome</name>
    <dbReference type="NCBI Taxonomy" id="412755"/>
    <lineage>
        <taxon>unclassified sequences</taxon>
        <taxon>metagenomes</taxon>
        <taxon>ecological metagenomes</taxon>
    </lineage>
</organism>
<dbReference type="Gene3D" id="3.40.50.150">
    <property type="entry name" value="Vaccinia Virus protein VP39"/>
    <property type="match status" value="1"/>
</dbReference>